<gene>
    <name evidence="2" type="ORF">EPD60_12665</name>
</gene>
<feature type="chain" id="PRO_5020763383" evidence="1">
    <location>
        <begin position="19"/>
        <end position="366"/>
    </location>
</feature>
<keyword evidence="3" id="KW-1185">Reference proteome</keyword>
<organism evidence="2 3">
    <name type="scientific">Flaviaesturariibacter flavus</name>
    <dbReference type="NCBI Taxonomy" id="2502780"/>
    <lineage>
        <taxon>Bacteria</taxon>
        <taxon>Pseudomonadati</taxon>
        <taxon>Bacteroidota</taxon>
        <taxon>Chitinophagia</taxon>
        <taxon>Chitinophagales</taxon>
        <taxon>Chitinophagaceae</taxon>
        <taxon>Flaviaestuariibacter</taxon>
    </lineage>
</organism>
<dbReference type="OrthoDB" id="1112654at2"/>
<accession>A0A4R1B965</accession>
<dbReference type="RefSeq" id="WP_131449878.1">
    <property type="nucleotide sequence ID" value="NZ_SJZI01000046.1"/>
</dbReference>
<keyword evidence="1" id="KW-0732">Signal</keyword>
<sequence length="366" mass="39311">MKANQLLFAVLMAFQGLACGAQGSRTSISNHNGETQIIIENNKEDLDLTYKGELVFNEAETAIERLTPGSRLRFRNGDNKLEVSADASGALQYRCNGGTASAQLSAGCAPLMKQLVDLVIRSGAGAKERAARIYAKGGFNTLMKEVDRLPGDYVRSLYLKAAMEQPALTPDNWSSLAGRIRTIESDYEKGVLLKKLLESPAAAATALPAVFDAASTMGSDYEKANVLQAAFRQKVDASWYPKVMTVATSIKSDYEKARVLKAAAVSPGIAPDALLPVAATIGSDYEKAGVLKMLADKAGNNEAFWLSLLNTARGIQSDYEKAGVLIQAAKRMPRTQKVVAEYRKTAATIQSEYELGRATKAIGTEA</sequence>
<evidence type="ECO:0000313" key="3">
    <source>
        <dbReference type="Proteomes" id="UP000295334"/>
    </source>
</evidence>
<evidence type="ECO:0000256" key="1">
    <source>
        <dbReference type="SAM" id="SignalP"/>
    </source>
</evidence>
<protein>
    <submittedName>
        <fullName evidence="2">Uncharacterized protein</fullName>
    </submittedName>
</protein>
<reference evidence="2 3" key="1">
    <citation type="submission" date="2019-03" db="EMBL/GenBank/DDBJ databases">
        <authorList>
            <person name="Kim M.K.M."/>
        </authorList>
    </citation>
    <scope>NUCLEOTIDE SEQUENCE [LARGE SCALE GENOMIC DNA]</scope>
    <source>
        <strain evidence="2 3">17J68-12</strain>
    </source>
</reference>
<comment type="caution">
    <text evidence="2">The sequence shown here is derived from an EMBL/GenBank/DDBJ whole genome shotgun (WGS) entry which is preliminary data.</text>
</comment>
<dbReference type="AlphaFoldDB" id="A0A4R1B965"/>
<name>A0A4R1B965_9BACT</name>
<proteinExistence type="predicted"/>
<evidence type="ECO:0000313" key="2">
    <source>
        <dbReference type="EMBL" id="TCJ13243.1"/>
    </source>
</evidence>
<dbReference type="EMBL" id="SJZI01000046">
    <property type="protein sequence ID" value="TCJ13243.1"/>
    <property type="molecule type" value="Genomic_DNA"/>
</dbReference>
<feature type="signal peptide" evidence="1">
    <location>
        <begin position="1"/>
        <end position="18"/>
    </location>
</feature>
<dbReference type="Proteomes" id="UP000295334">
    <property type="component" value="Unassembled WGS sequence"/>
</dbReference>